<accession>A0A5J4LG58</accession>
<feature type="region of interest" description="Disordered" evidence="1">
    <location>
        <begin position="66"/>
        <end position="92"/>
    </location>
</feature>
<dbReference type="InterPro" id="IPR036259">
    <property type="entry name" value="MFS_trans_sf"/>
</dbReference>
<dbReference type="Gene3D" id="1.20.1250.20">
    <property type="entry name" value="MFS general substrate transporter like domains"/>
    <property type="match status" value="1"/>
</dbReference>
<dbReference type="SUPFAM" id="SSF103473">
    <property type="entry name" value="MFS general substrate transporter"/>
    <property type="match status" value="1"/>
</dbReference>
<evidence type="ECO:0000256" key="2">
    <source>
        <dbReference type="SAM" id="Phobius"/>
    </source>
</evidence>
<evidence type="ECO:0000313" key="3">
    <source>
        <dbReference type="EMBL" id="GES33133.1"/>
    </source>
</evidence>
<feature type="transmembrane region" description="Helical" evidence="2">
    <location>
        <begin position="29"/>
        <end position="57"/>
    </location>
</feature>
<reference evidence="3 4" key="1">
    <citation type="submission" date="2019-10" db="EMBL/GenBank/DDBJ databases">
        <title>Whole genome shotgun sequence of Streptomyces angustmyceticus NBRC 3934.</title>
        <authorList>
            <person name="Hosoyama A."/>
            <person name="Ichikawa N."/>
            <person name="Kimura A."/>
            <person name="Kitahashi Y."/>
            <person name="Komaki H."/>
            <person name="Uohara A."/>
        </authorList>
    </citation>
    <scope>NUCLEOTIDE SEQUENCE [LARGE SCALE GENOMIC DNA]</scope>
    <source>
        <strain evidence="3 4">NBRC 3934</strain>
    </source>
</reference>
<organism evidence="3 4">
    <name type="scientific">Streptomyces angustmyceticus</name>
    <dbReference type="NCBI Taxonomy" id="285578"/>
    <lineage>
        <taxon>Bacteria</taxon>
        <taxon>Bacillati</taxon>
        <taxon>Actinomycetota</taxon>
        <taxon>Actinomycetes</taxon>
        <taxon>Kitasatosporales</taxon>
        <taxon>Streptomycetaceae</taxon>
        <taxon>Streptomyces</taxon>
    </lineage>
</organism>
<keyword evidence="2" id="KW-1133">Transmembrane helix</keyword>
<proteinExistence type="predicted"/>
<dbReference type="AlphaFoldDB" id="A0A5J4LG58"/>
<evidence type="ECO:0000256" key="1">
    <source>
        <dbReference type="SAM" id="MobiDB-lite"/>
    </source>
</evidence>
<keyword evidence="2" id="KW-0472">Membrane</keyword>
<keyword evidence="2" id="KW-0812">Transmembrane</keyword>
<dbReference type="Proteomes" id="UP000325598">
    <property type="component" value="Unassembled WGS sequence"/>
</dbReference>
<keyword evidence="4" id="KW-1185">Reference proteome</keyword>
<dbReference type="EMBL" id="BLAG01000017">
    <property type="protein sequence ID" value="GES33133.1"/>
    <property type="molecule type" value="Genomic_DNA"/>
</dbReference>
<protein>
    <submittedName>
        <fullName evidence="3">Uncharacterized protein</fullName>
    </submittedName>
</protein>
<comment type="caution">
    <text evidence="3">The sequence shown here is derived from an EMBL/GenBank/DDBJ whole genome shotgun (WGS) entry which is preliminary data.</text>
</comment>
<name>A0A5J4LG58_9ACTN</name>
<gene>
    <name evidence="3" type="ORF">San01_56210</name>
</gene>
<evidence type="ECO:0000313" key="4">
    <source>
        <dbReference type="Proteomes" id="UP000325598"/>
    </source>
</evidence>
<feature type="compositionally biased region" description="Low complexity" evidence="1">
    <location>
        <begin position="66"/>
        <end position="77"/>
    </location>
</feature>
<sequence>MTTVVRAAPDRARSTAPALRLTGNRLGRVAAPAGAGLLAGLAGTAAPFVLLGALLLASAALAARTGRAPAEPSAPARGVRRPRASARRDSPT</sequence>